<organism evidence="1 2">
    <name type="scientific">Trifolium pratense</name>
    <name type="common">Red clover</name>
    <dbReference type="NCBI Taxonomy" id="57577"/>
    <lineage>
        <taxon>Eukaryota</taxon>
        <taxon>Viridiplantae</taxon>
        <taxon>Streptophyta</taxon>
        <taxon>Embryophyta</taxon>
        <taxon>Tracheophyta</taxon>
        <taxon>Spermatophyta</taxon>
        <taxon>Magnoliopsida</taxon>
        <taxon>eudicotyledons</taxon>
        <taxon>Gunneridae</taxon>
        <taxon>Pentapetalae</taxon>
        <taxon>rosids</taxon>
        <taxon>fabids</taxon>
        <taxon>Fabales</taxon>
        <taxon>Fabaceae</taxon>
        <taxon>Papilionoideae</taxon>
        <taxon>50 kb inversion clade</taxon>
        <taxon>NPAAA clade</taxon>
        <taxon>Hologalegina</taxon>
        <taxon>IRL clade</taxon>
        <taxon>Trifolieae</taxon>
        <taxon>Trifolium</taxon>
    </lineage>
</organism>
<evidence type="ECO:0000313" key="2">
    <source>
        <dbReference type="Proteomes" id="UP001177021"/>
    </source>
</evidence>
<keyword evidence="2" id="KW-1185">Reference proteome</keyword>
<accession>A0ACB0IXQ5</accession>
<sequence length="192" mass="23018">MCSALNWGPKPFKVNNCWLEHPGCKSFIAKTWEKLNIKGKKAYVIKEKFKRIKEELRVWNREVFGILNLNIENTVKELNETEALTDFDGKSQKKWVREGDSNSRFFHARIKSRRRRNHLEVLRRGEEWIQGVENMKMEAKNYFERNFIEDWHNRPFVHGIDFNELTAEDNDFLPKPFVEDDVREVVWNCDGN</sequence>
<dbReference type="Proteomes" id="UP001177021">
    <property type="component" value="Unassembled WGS sequence"/>
</dbReference>
<reference evidence="1" key="1">
    <citation type="submission" date="2023-10" db="EMBL/GenBank/DDBJ databases">
        <authorList>
            <person name="Rodriguez Cubillos JULIANA M."/>
            <person name="De Vega J."/>
        </authorList>
    </citation>
    <scope>NUCLEOTIDE SEQUENCE</scope>
</reference>
<protein>
    <submittedName>
        <fullName evidence="1">Uncharacterized protein</fullName>
    </submittedName>
</protein>
<gene>
    <name evidence="1" type="ORF">MILVUS5_LOCUS7770</name>
</gene>
<name>A0ACB0IXQ5_TRIPR</name>
<comment type="caution">
    <text evidence="1">The sequence shown here is derived from an EMBL/GenBank/DDBJ whole genome shotgun (WGS) entry which is preliminary data.</text>
</comment>
<evidence type="ECO:0000313" key="1">
    <source>
        <dbReference type="EMBL" id="CAJ2637409.1"/>
    </source>
</evidence>
<proteinExistence type="predicted"/>
<dbReference type="EMBL" id="CASHSV030000013">
    <property type="protein sequence ID" value="CAJ2637409.1"/>
    <property type="molecule type" value="Genomic_DNA"/>
</dbReference>